<accession>A0A9P3FGF2</accession>
<dbReference type="Proteomes" id="UP000825890">
    <property type="component" value="Unassembled WGS sequence"/>
</dbReference>
<keyword evidence="3" id="KW-1185">Reference proteome</keyword>
<dbReference type="InterPro" id="IPR010730">
    <property type="entry name" value="HET"/>
</dbReference>
<feature type="domain" description="Heterokaryon incompatibility" evidence="1">
    <location>
        <begin position="35"/>
        <end position="142"/>
    </location>
</feature>
<evidence type="ECO:0000313" key="3">
    <source>
        <dbReference type="Proteomes" id="UP000825890"/>
    </source>
</evidence>
<dbReference type="RefSeq" id="XP_044655902.1">
    <property type="nucleotide sequence ID" value="XM_044799967.1"/>
</dbReference>
<name>A0A9P3FGF2_9PEZI</name>
<gene>
    <name evidence="2" type="ORF">CKM354_000472000</name>
</gene>
<dbReference type="AlphaFoldDB" id="A0A9P3FGF2"/>
<reference evidence="2 3" key="1">
    <citation type="submission" date="2021-01" db="EMBL/GenBank/DDBJ databases">
        <title>Cercospora kikuchii MAFF 305040 whole genome shotgun sequence.</title>
        <authorList>
            <person name="Kashiwa T."/>
            <person name="Suzuki T."/>
        </authorList>
    </citation>
    <scope>NUCLEOTIDE SEQUENCE [LARGE SCALE GENOMIC DNA]</scope>
    <source>
        <strain evidence="2 3">MAFF 305040</strain>
    </source>
</reference>
<organism evidence="2 3">
    <name type="scientific">Cercospora kikuchii</name>
    <dbReference type="NCBI Taxonomy" id="84275"/>
    <lineage>
        <taxon>Eukaryota</taxon>
        <taxon>Fungi</taxon>
        <taxon>Dikarya</taxon>
        <taxon>Ascomycota</taxon>
        <taxon>Pezizomycotina</taxon>
        <taxon>Dothideomycetes</taxon>
        <taxon>Dothideomycetidae</taxon>
        <taxon>Mycosphaerellales</taxon>
        <taxon>Mycosphaerellaceae</taxon>
        <taxon>Cercospora</taxon>
    </lineage>
</organism>
<proteinExistence type="predicted"/>
<protein>
    <recommendedName>
        <fullName evidence="1">Heterokaryon incompatibility domain-containing protein</fullName>
    </recommendedName>
</protein>
<comment type="caution">
    <text evidence="2">The sequence shown here is derived from an EMBL/GenBank/DDBJ whole genome shotgun (WGS) entry which is preliminary data.</text>
</comment>
<dbReference type="EMBL" id="BOLY01000003">
    <property type="protein sequence ID" value="GIZ41415.1"/>
    <property type="molecule type" value="Genomic_DNA"/>
</dbReference>
<evidence type="ECO:0000313" key="2">
    <source>
        <dbReference type="EMBL" id="GIZ41415.1"/>
    </source>
</evidence>
<dbReference type="PANTHER" id="PTHR24148">
    <property type="entry name" value="ANKYRIN REPEAT DOMAIN-CONTAINING PROTEIN 39 HOMOLOG-RELATED"/>
    <property type="match status" value="1"/>
</dbReference>
<sequence>MFDTVELSKFYKTFMRKEDLLKSEICEPNFLPNMSLWIDALCIDQSNVAELNYHVKRKKDIYEKAWHVIIWLGNATETSDEAMKLLQKARMKLGEDRVVYMFHEPIGASAYNILLNPMPNLDQWKAVENLFDHPYWSRLGAVQDLAFSIRHASVWCGRRQMHARSMAKVQRAYFGDEIEGMIVRDSNHARWDSAKTVPPSLVRGGPAPIKIAGDLSRRLHDNGIPDAGSTREIMSVNRARKASLPHDRIYALYGLVVPKPRNALLVDYGRSAAQVYCDYIEYEVNTSKSWQIWQLLTEKKSEIPGLPSWAVDWTAQDSRHQIIPMRKTAMPLSSDNQQLDTRNFVGMRIPSSLLSPSLDATNAGGSTTALWRVLNPGWSVVVTGLVIGKIDAGGGRNKCVESPDDENEKFWKDIDKVVSLLQGSSLSDVEKVFRIGACLLMDDSMMRHSAANGCRSRFVGDRLDELALVVHSASPTFHMHYRDAINSILHPGFNGSKDDRSPSNAAVQIMEDYMHRSLMPKIMQMFWDRTWIRNARFDAIGVAPAAAQQGDVLFVPRGCPFVMALHPKGDGTFSVIGPCWLYGFMHGEAVKLNAEGRIKEKEVVLV</sequence>
<dbReference type="GeneID" id="68290295"/>
<dbReference type="Pfam" id="PF06985">
    <property type="entry name" value="HET"/>
    <property type="match status" value="1"/>
</dbReference>
<dbReference type="InterPro" id="IPR052895">
    <property type="entry name" value="HetReg/Transcr_Mod"/>
</dbReference>
<dbReference type="PANTHER" id="PTHR24148:SF73">
    <property type="entry name" value="HET DOMAIN PROTEIN (AFU_ORTHOLOGUE AFUA_8G01020)"/>
    <property type="match status" value="1"/>
</dbReference>
<dbReference type="OrthoDB" id="2504919at2759"/>
<evidence type="ECO:0000259" key="1">
    <source>
        <dbReference type="Pfam" id="PF06985"/>
    </source>
</evidence>